<comment type="subcellular location">
    <subcellularLocation>
        <location evidence="1">Cell membrane</location>
        <topology evidence="1">Peripheral membrane protein</topology>
        <orientation evidence="1">Cytoplasmic side</orientation>
    </subcellularLocation>
</comment>
<evidence type="ECO:0000256" key="5">
    <source>
        <dbReference type="ARBA" id="ARBA00023121"/>
    </source>
</evidence>
<dbReference type="SMART" id="SM00015">
    <property type="entry name" value="IQ"/>
    <property type="match status" value="2"/>
</dbReference>
<sequence>ACCSYAIAGSAYRFLRHRNEDQCIVVSGESGAGKTEAARIVLQFVALAPDQSREVKIMKERLVQTGPLLEAFGNAKTYRNDNSSRFGKYLDIEFDYKGDPLGGTITNLPNYKINTVSVSGFQSRVTCQAQGERNFHIFYQLLTGADIQLLKSLKLQRNLDNYAFLRSSRVHSLESLDDKQDFQVTKRALETLGFSQDDAVNIFKIVASVLKLGNIGFIPTNNIDGTEGCTISNDYELYDVCELMGSDQTMLQGALTSRTLEESQEFVTADLSASEATYARDSLCKALYSRLFTWLVNKINESTKVATNRYGKRKVLGILDVYGFEMFERNGFEQFIINFCNEKLHQVVMETTLKEEQEEYVREGIEWTPIEFFNNSVICELIETNNHGILSMLDEECLKSGALSDEVFLSKLAQCCAGNSHCEVKGTTASQRNFVTTPGTSDNSLPPNCFRLRHYAGTVTYNVCGFVDKNNDILHRDLSLAMYRCEHPLLKTLFPEGNPKRSSLKRPATTGTQFKISISALIRNLSCKQPHYVRCIKPNELKQPRIFEMALVQHQVRYLGLIETVRVRRSGFCYRLSYQQFLSRYKMLSLHTWPNWQGPPVEGVSYLIRDLPIPSGEFAFGRTKVFVRSPRTVFELEEFRRERLEDLAVLLQKVWRGYRQKKEFLLKKRSQVVIASAWRSWRAREEYRILKHRKQVEWAVNIIQRHYFRWKRWQFLLRLTRQLPPESESPISREWPPCHRRLAETSLILRRIHHKWRCHRYRLKFDQTARNRMREKVTASIIFKDRKASYPRSVSHPFLGDYVRLRQNIQWKKACIETNDQYVVFADIINKITRSSGKFVPILFVLSTSSMLILDQRTLQIKYRVPAAEIYRLSLSPYLDDVAVFHVRAPSPSSEVTSHQNIPGCLFQSDLSKKKGDFVFQTGHVIEIVTKLFLVVQNAIGKPPEVNISTEFEANFGQQTVMFTFKCVGLPEVQPGQIRILRKGNKMEVLV</sequence>
<evidence type="ECO:0000256" key="7">
    <source>
        <dbReference type="ARBA" id="ARBA00023175"/>
    </source>
</evidence>
<keyword evidence="6 9" id="KW-0518">Myosin</keyword>
<dbReference type="GO" id="GO:0005524">
    <property type="term" value="F:ATP binding"/>
    <property type="evidence" value="ECO:0007669"/>
    <property type="project" value="UniProtKB-UniRule"/>
</dbReference>
<dbReference type="InterPro" id="IPR000048">
    <property type="entry name" value="IQ_motif_EF-hand-BS"/>
</dbReference>
<evidence type="ECO:0000259" key="10">
    <source>
        <dbReference type="PROSITE" id="PS51456"/>
    </source>
</evidence>
<dbReference type="Gene3D" id="1.10.10.820">
    <property type="match status" value="1"/>
</dbReference>
<dbReference type="GO" id="GO:0005886">
    <property type="term" value="C:plasma membrane"/>
    <property type="evidence" value="ECO:0007669"/>
    <property type="project" value="UniProtKB-SubCell"/>
</dbReference>
<accession>A0A6L2PSP9</accession>
<keyword evidence="5" id="KW-0446">Lipid-binding</keyword>
<dbReference type="PANTHER" id="PTHR13140:SF802">
    <property type="entry name" value="UNCONVENTIONAL MYOSIN-IB ISOFORM X1"/>
    <property type="match status" value="1"/>
</dbReference>
<proteinExistence type="inferred from homology"/>
<evidence type="ECO:0000256" key="1">
    <source>
        <dbReference type="ARBA" id="ARBA00004413"/>
    </source>
</evidence>
<dbReference type="Gene3D" id="1.20.58.530">
    <property type="match status" value="1"/>
</dbReference>
<comment type="caution">
    <text evidence="12">The sequence shown here is derived from an EMBL/GenBank/DDBJ whole genome shotgun (WGS) entry which is preliminary data.</text>
</comment>
<comment type="similarity">
    <text evidence="2 9">Belongs to the TRAFAC class myosin-kinesin ATPase superfamily. Myosin family.</text>
</comment>
<keyword evidence="4 9" id="KW-0067">ATP-binding</keyword>
<dbReference type="InterPro" id="IPR001609">
    <property type="entry name" value="Myosin_head_motor_dom-like"/>
</dbReference>
<dbReference type="Proteomes" id="UP000502823">
    <property type="component" value="Unassembled WGS sequence"/>
</dbReference>
<evidence type="ECO:0000256" key="3">
    <source>
        <dbReference type="ARBA" id="ARBA00022741"/>
    </source>
</evidence>
<gene>
    <name evidence="12" type="ORF">Cfor_10035</name>
</gene>
<evidence type="ECO:0000256" key="4">
    <source>
        <dbReference type="ARBA" id="ARBA00022840"/>
    </source>
</evidence>
<dbReference type="FunFam" id="1.10.10.820:FF:000001">
    <property type="entry name" value="Myosin heavy chain"/>
    <property type="match status" value="1"/>
</dbReference>
<dbReference type="InParanoid" id="A0A6L2PSP9"/>
<keyword evidence="7 9" id="KW-0505">Motor protein</keyword>
<dbReference type="Gene3D" id="1.20.120.720">
    <property type="entry name" value="Myosin VI head, motor domain, U50 subdomain"/>
    <property type="match status" value="1"/>
</dbReference>
<dbReference type="GO" id="GO:0048803">
    <property type="term" value="P:imaginal disc-derived male genitalia morphogenesis"/>
    <property type="evidence" value="ECO:0007669"/>
    <property type="project" value="UniProtKB-ARBA"/>
</dbReference>
<dbReference type="OrthoDB" id="10055605at2759"/>
<name>A0A6L2PSP9_COPFO</name>
<dbReference type="Gene3D" id="1.20.5.190">
    <property type="match status" value="1"/>
</dbReference>
<dbReference type="GO" id="GO:0030048">
    <property type="term" value="P:actin filament-based movement"/>
    <property type="evidence" value="ECO:0007669"/>
    <property type="project" value="TreeGrafter"/>
</dbReference>
<dbReference type="PROSITE" id="PS51456">
    <property type="entry name" value="MYOSIN_MOTOR"/>
    <property type="match status" value="1"/>
</dbReference>
<dbReference type="GO" id="GO:0006897">
    <property type="term" value="P:endocytosis"/>
    <property type="evidence" value="ECO:0007669"/>
    <property type="project" value="TreeGrafter"/>
</dbReference>
<dbReference type="Gene3D" id="6.20.240.20">
    <property type="match status" value="1"/>
</dbReference>
<dbReference type="PRINTS" id="PR00193">
    <property type="entry name" value="MYOSINHEAVY"/>
</dbReference>
<protein>
    <recommendedName>
        <fullName evidence="14">Myosin motor domain-containing protein</fullName>
    </recommendedName>
</protein>
<organism evidence="12 13">
    <name type="scientific">Coptotermes formosanus</name>
    <name type="common">Formosan subterranean termite</name>
    <dbReference type="NCBI Taxonomy" id="36987"/>
    <lineage>
        <taxon>Eukaryota</taxon>
        <taxon>Metazoa</taxon>
        <taxon>Ecdysozoa</taxon>
        <taxon>Arthropoda</taxon>
        <taxon>Hexapoda</taxon>
        <taxon>Insecta</taxon>
        <taxon>Pterygota</taxon>
        <taxon>Neoptera</taxon>
        <taxon>Polyneoptera</taxon>
        <taxon>Dictyoptera</taxon>
        <taxon>Blattodea</taxon>
        <taxon>Blattoidea</taxon>
        <taxon>Termitoidae</taxon>
        <taxon>Rhinotermitidae</taxon>
        <taxon>Coptotermes</taxon>
    </lineage>
</organism>
<dbReference type="InterPro" id="IPR010926">
    <property type="entry name" value="Myosin_TH1"/>
</dbReference>
<dbReference type="Gene3D" id="3.40.850.10">
    <property type="entry name" value="Kinesin motor domain"/>
    <property type="match status" value="1"/>
</dbReference>
<dbReference type="GO" id="GO:0007015">
    <property type="term" value="P:actin filament organization"/>
    <property type="evidence" value="ECO:0007669"/>
    <property type="project" value="TreeGrafter"/>
</dbReference>
<feature type="region of interest" description="Actin-binding" evidence="9">
    <location>
        <begin position="518"/>
        <end position="540"/>
    </location>
</feature>
<evidence type="ECO:0000259" key="11">
    <source>
        <dbReference type="PROSITE" id="PS51757"/>
    </source>
</evidence>
<dbReference type="FunCoup" id="A0A6L2PSP9">
    <property type="interactions" value="15"/>
</dbReference>
<keyword evidence="8 9" id="KW-0009">Actin-binding</keyword>
<evidence type="ECO:0000256" key="6">
    <source>
        <dbReference type="ARBA" id="ARBA00023123"/>
    </source>
</evidence>
<dbReference type="SMART" id="SM00242">
    <property type="entry name" value="MYSc"/>
    <property type="match status" value="1"/>
</dbReference>
<evidence type="ECO:0000313" key="13">
    <source>
        <dbReference type="Proteomes" id="UP000502823"/>
    </source>
</evidence>
<dbReference type="Pfam" id="PF00063">
    <property type="entry name" value="Myosin_head"/>
    <property type="match status" value="1"/>
</dbReference>
<keyword evidence="3 9" id="KW-0547">Nucleotide-binding</keyword>
<dbReference type="GO" id="GO:0005938">
    <property type="term" value="C:cell cortex"/>
    <property type="evidence" value="ECO:0007669"/>
    <property type="project" value="UniProtKB-ARBA"/>
</dbReference>
<dbReference type="GO" id="GO:0005546">
    <property type="term" value="F:phosphatidylinositol-4,5-bisphosphate binding"/>
    <property type="evidence" value="ECO:0007669"/>
    <property type="project" value="UniProtKB-ARBA"/>
</dbReference>
<feature type="binding site" evidence="9">
    <location>
        <begin position="28"/>
        <end position="35"/>
    </location>
    <ligand>
        <name>ATP</name>
        <dbReference type="ChEBI" id="CHEBI:30616"/>
    </ligand>
</feature>
<feature type="non-terminal residue" evidence="12">
    <location>
        <position position="1"/>
    </location>
</feature>
<reference evidence="13" key="1">
    <citation type="submission" date="2020-01" db="EMBL/GenBank/DDBJ databases">
        <title>Draft genome sequence of the Termite Coptotermes fromosanus.</title>
        <authorList>
            <person name="Itakura S."/>
            <person name="Yosikawa Y."/>
            <person name="Umezawa K."/>
        </authorList>
    </citation>
    <scope>NUCLEOTIDE SEQUENCE [LARGE SCALE GENOMIC DNA]</scope>
</reference>
<evidence type="ECO:0000256" key="9">
    <source>
        <dbReference type="PROSITE-ProRule" id="PRU00782"/>
    </source>
</evidence>
<evidence type="ECO:0000256" key="8">
    <source>
        <dbReference type="ARBA" id="ARBA00023203"/>
    </source>
</evidence>
<dbReference type="InterPro" id="IPR027417">
    <property type="entry name" value="P-loop_NTPase"/>
</dbReference>
<evidence type="ECO:0000256" key="2">
    <source>
        <dbReference type="ARBA" id="ARBA00008314"/>
    </source>
</evidence>
<dbReference type="GO" id="GO:0051015">
    <property type="term" value="F:actin filament binding"/>
    <property type="evidence" value="ECO:0007669"/>
    <property type="project" value="TreeGrafter"/>
</dbReference>
<dbReference type="PROSITE" id="PS50096">
    <property type="entry name" value="IQ"/>
    <property type="match status" value="2"/>
</dbReference>
<dbReference type="AlphaFoldDB" id="A0A6L2PSP9"/>
<dbReference type="PROSITE" id="PS51757">
    <property type="entry name" value="TH1"/>
    <property type="match status" value="1"/>
</dbReference>
<dbReference type="GO" id="GO:0007498">
    <property type="term" value="P:mesoderm development"/>
    <property type="evidence" value="ECO:0007669"/>
    <property type="project" value="UniProtKB-ARBA"/>
</dbReference>
<dbReference type="SUPFAM" id="SSF52540">
    <property type="entry name" value="P-loop containing nucleoside triphosphate hydrolases"/>
    <property type="match status" value="1"/>
</dbReference>
<dbReference type="PANTHER" id="PTHR13140">
    <property type="entry name" value="MYOSIN"/>
    <property type="match status" value="1"/>
</dbReference>
<feature type="domain" description="Myosin motor" evidence="10">
    <location>
        <begin position="1"/>
        <end position="641"/>
    </location>
</feature>
<dbReference type="GO" id="GO:0005902">
    <property type="term" value="C:microvillus"/>
    <property type="evidence" value="ECO:0007669"/>
    <property type="project" value="TreeGrafter"/>
</dbReference>
<dbReference type="EMBL" id="BLKM01008356">
    <property type="protein sequence ID" value="GFG33445.1"/>
    <property type="molecule type" value="Genomic_DNA"/>
</dbReference>
<dbReference type="Pfam" id="PF00612">
    <property type="entry name" value="IQ"/>
    <property type="match status" value="1"/>
</dbReference>
<evidence type="ECO:0008006" key="14">
    <source>
        <dbReference type="Google" id="ProtNLM"/>
    </source>
</evidence>
<dbReference type="GO" id="GO:0007368">
    <property type="term" value="P:determination of left/right symmetry"/>
    <property type="evidence" value="ECO:0007669"/>
    <property type="project" value="UniProtKB-ARBA"/>
</dbReference>
<feature type="domain" description="TH1" evidence="11">
    <location>
        <begin position="787"/>
        <end position="991"/>
    </location>
</feature>
<dbReference type="Pfam" id="PF06017">
    <property type="entry name" value="Myosin_TH1"/>
    <property type="match status" value="1"/>
</dbReference>
<dbReference type="GO" id="GO:0016459">
    <property type="term" value="C:myosin complex"/>
    <property type="evidence" value="ECO:0007669"/>
    <property type="project" value="UniProtKB-KW"/>
</dbReference>
<dbReference type="InterPro" id="IPR036961">
    <property type="entry name" value="Kinesin_motor_dom_sf"/>
</dbReference>
<evidence type="ECO:0000313" key="12">
    <source>
        <dbReference type="EMBL" id="GFG33445.1"/>
    </source>
</evidence>
<keyword evidence="13" id="KW-1185">Reference proteome</keyword>
<dbReference type="GO" id="GO:0000146">
    <property type="term" value="F:microfilament motor activity"/>
    <property type="evidence" value="ECO:0007669"/>
    <property type="project" value="TreeGrafter"/>
</dbReference>
<dbReference type="FunFam" id="1.20.58.530:FF:000004">
    <property type="entry name" value="Unconventional myosin ID"/>
    <property type="match status" value="1"/>
</dbReference>